<evidence type="ECO:0000313" key="3">
    <source>
        <dbReference type="EMBL" id="NMA44356.1"/>
    </source>
</evidence>
<dbReference type="InterPro" id="IPR029149">
    <property type="entry name" value="Creatin/AminoP/Spt16_N"/>
</dbReference>
<evidence type="ECO:0000313" key="4">
    <source>
        <dbReference type="Proteomes" id="UP000526302"/>
    </source>
</evidence>
<accession>A0A7K4BYM7</accession>
<keyword evidence="3" id="KW-0645">Protease</keyword>
<dbReference type="GO" id="GO:0004177">
    <property type="term" value="F:aminopeptidase activity"/>
    <property type="evidence" value="ECO:0007669"/>
    <property type="project" value="UniProtKB-KW"/>
</dbReference>
<dbReference type="Pfam" id="PF01321">
    <property type="entry name" value="Creatinase_N"/>
    <property type="match status" value="1"/>
</dbReference>
<evidence type="ECO:0000259" key="1">
    <source>
        <dbReference type="Pfam" id="PF00557"/>
    </source>
</evidence>
<reference evidence="3 4" key="1">
    <citation type="journal article" date="2020" name="Biotechnol. Biofuels">
        <title>New insights from the biogas microbiome by comprehensive genome-resolved metagenomics of nearly 1600 species originating from multiple anaerobic digesters.</title>
        <authorList>
            <person name="Campanaro S."/>
            <person name="Treu L."/>
            <person name="Rodriguez-R L.M."/>
            <person name="Kovalovszki A."/>
            <person name="Ziels R.M."/>
            <person name="Maus I."/>
            <person name="Zhu X."/>
            <person name="Kougias P.G."/>
            <person name="Basile A."/>
            <person name="Luo G."/>
            <person name="Schluter A."/>
            <person name="Konstantinidis K.T."/>
            <person name="Angelidaki I."/>
        </authorList>
    </citation>
    <scope>NUCLEOTIDE SEQUENCE [LARGE SCALE GENOMIC DNA]</scope>
    <source>
        <strain evidence="3">AS22ysBPME_79</strain>
    </source>
</reference>
<sequence length="343" mass="39900">MWKKVDCIILRNFHHYFKDPTINKYLETEISEDYEGYLLIFENKKPIWVSHPFNYSQIKKKLNKKAITKKYQTKKDIETILKTNCGKKIGYNGKFISVKSLTNLKKLLKGKKFIDVTQELENAREIKTKNEIKKIQTATIVTKKILQTIKKTLKKGMSEKEVENKIKQLIKEKNKKENKNYSLAFSIVAFGKNTSNIHYQTKNTKLTNGPVLFDFGIKYEGYCSDISDSLWFGEKKGKNYEFYEKEKQKVINSINEIEKILQPNIKAKELYHTATKHLGSIPHAIGHGIGIEVHDYPSGIGKKSNYLLKENMILAIEPAIYNKKFGIRIENNYLITKNGFKKL</sequence>
<organism evidence="3 4">
    <name type="scientific">Candidatus Iainarchaeum sp</name>
    <dbReference type="NCBI Taxonomy" id="3101447"/>
    <lineage>
        <taxon>Archaea</taxon>
        <taxon>Candidatus Iainarchaeota</taxon>
        <taxon>Candidatus Iainarchaeia</taxon>
        <taxon>Candidatus Iainarchaeales</taxon>
        <taxon>Candidatus Iainarchaeaceae</taxon>
        <taxon>Candidatus Iainarchaeum</taxon>
    </lineage>
</organism>
<dbReference type="Gene3D" id="3.90.230.10">
    <property type="entry name" value="Creatinase/methionine aminopeptidase superfamily"/>
    <property type="match status" value="1"/>
</dbReference>
<proteinExistence type="predicted"/>
<dbReference type="Pfam" id="PF00557">
    <property type="entry name" value="Peptidase_M24"/>
    <property type="match status" value="1"/>
</dbReference>
<dbReference type="InterPro" id="IPR000994">
    <property type="entry name" value="Pept_M24"/>
</dbReference>
<dbReference type="InterPro" id="IPR036005">
    <property type="entry name" value="Creatinase/aminopeptidase-like"/>
</dbReference>
<dbReference type="SUPFAM" id="SSF55920">
    <property type="entry name" value="Creatinase/aminopeptidase"/>
    <property type="match status" value="1"/>
</dbReference>
<dbReference type="AlphaFoldDB" id="A0A7K4BYM7"/>
<evidence type="ECO:0000259" key="2">
    <source>
        <dbReference type="Pfam" id="PF01321"/>
    </source>
</evidence>
<feature type="domain" description="Peptidase M24" evidence="1">
    <location>
        <begin position="134"/>
        <end position="337"/>
    </location>
</feature>
<dbReference type="Proteomes" id="UP000526302">
    <property type="component" value="Unassembled WGS sequence"/>
</dbReference>
<dbReference type="Gene3D" id="3.40.350.10">
    <property type="entry name" value="Creatinase/prolidase N-terminal domain"/>
    <property type="match status" value="1"/>
</dbReference>
<dbReference type="PANTHER" id="PTHR46112:SF2">
    <property type="entry name" value="XAA-PRO AMINOPEPTIDASE P-RELATED"/>
    <property type="match status" value="1"/>
</dbReference>
<dbReference type="InterPro" id="IPR050659">
    <property type="entry name" value="Peptidase_M24B"/>
</dbReference>
<dbReference type="EMBL" id="JAAZKV010000007">
    <property type="protein sequence ID" value="NMA44356.1"/>
    <property type="molecule type" value="Genomic_DNA"/>
</dbReference>
<name>A0A7K4BYM7_9ARCH</name>
<dbReference type="PANTHER" id="PTHR46112">
    <property type="entry name" value="AMINOPEPTIDASE"/>
    <property type="match status" value="1"/>
</dbReference>
<keyword evidence="3" id="KW-0378">Hydrolase</keyword>
<gene>
    <name evidence="3" type="ORF">GX950_00895</name>
</gene>
<feature type="domain" description="Creatinase N-terminal" evidence="2">
    <location>
        <begin position="34"/>
        <end position="126"/>
    </location>
</feature>
<dbReference type="InterPro" id="IPR000587">
    <property type="entry name" value="Creatinase_N"/>
</dbReference>
<comment type="caution">
    <text evidence="3">The sequence shown here is derived from an EMBL/GenBank/DDBJ whole genome shotgun (WGS) entry which is preliminary data.</text>
</comment>
<protein>
    <submittedName>
        <fullName evidence="3">Aminopeptidase P family protein</fullName>
    </submittedName>
</protein>
<keyword evidence="3" id="KW-0031">Aminopeptidase</keyword>